<accession>A0A1Y3L634</accession>
<comment type="caution">
    <text evidence="2">The sequence shown here is derived from an EMBL/GenBank/DDBJ whole genome shotgun (WGS) entry which is preliminary data.</text>
</comment>
<name>A0A1Y3L634_PSEPU</name>
<feature type="transmembrane region" description="Helical" evidence="1">
    <location>
        <begin position="56"/>
        <end position="77"/>
    </location>
</feature>
<proteinExistence type="predicted"/>
<reference evidence="2 3" key="1">
    <citation type="submission" date="2017-05" db="EMBL/GenBank/DDBJ databases">
        <title>Whole genome sequence of Pseudomonas putida isolate 1312 commercialized as a biostimulant.</title>
        <authorList>
            <person name="Crovadore J."/>
            <person name="Blanc P."/>
            <person name="Chablais R."/>
            <person name="Cochard B."/>
            <person name="Grizard D."/>
            <person name="Lefort F."/>
        </authorList>
    </citation>
    <scope>NUCLEOTIDE SEQUENCE [LARGE SCALE GENOMIC DNA]</scope>
    <source>
        <strain evidence="2 3">1312</strain>
    </source>
</reference>
<dbReference type="EMBL" id="NFSB01000073">
    <property type="protein sequence ID" value="OUM33415.1"/>
    <property type="molecule type" value="Genomic_DNA"/>
</dbReference>
<dbReference type="Proteomes" id="UP000196082">
    <property type="component" value="Unassembled WGS sequence"/>
</dbReference>
<keyword evidence="1" id="KW-0812">Transmembrane</keyword>
<sequence>MDHVGFALAMAALAMGALCGLYRQYVIMLVTAFILAALVAHGEAAHHWLATFVNNLFPMFLCSALAAHIGFFVTRWIPAVLKRTRSKPAEATPGQDQWKSLG</sequence>
<gene>
    <name evidence="2" type="ORF">B8W72_12660</name>
</gene>
<protein>
    <submittedName>
        <fullName evidence="2">Uncharacterized protein</fullName>
    </submittedName>
</protein>
<evidence type="ECO:0000313" key="2">
    <source>
        <dbReference type="EMBL" id="OUM33415.1"/>
    </source>
</evidence>
<organism evidence="2 3">
    <name type="scientific">Pseudomonas putida</name>
    <name type="common">Arthrobacter siderocapsulatus</name>
    <dbReference type="NCBI Taxonomy" id="303"/>
    <lineage>
        <taxon>Bacteria</taxon>
        <taxon>Pseudomonadati</taxon>
        <taxon>Pseudomonadota</taxon>
        <taxon>Gammaproteobacteria</taxon>
        <taxon>Pseudomonadales</taxon>
        <taxon>Pseudomonadaceae</taxon>
        <taxon>Pseudomonas</taxon>
    </lineage>
</organism>
<dbReference type="AlphaFoldDB" id="A0A1Y3L634"/>
<evidence type="ECO:0000256" key="1">
    <source>
        <dbReference type="SAM" id="Phobius"/>
    </source>
</evidence>
<evidence type="ECO:0000313" key="3">
    <source>
        <dbReference type="Proteomes" id="UP000196082"/>
    </source>
</evidence>
<feature type="transmembrane region" description="Helical" evidence="1">
    <location>
        <begin position="29"/>
        <end position="50"/>
    </location>
</feature>
<keyword evidence="1" id="KW-0472">Membrane</keyword>
<keyword evidence="1" id="KW-1133">Transmembrane helix</keyword>
<feature type="transmembrane region" description="Helical" evidence="1">
    <location>
        <begin position="6"/>
        <end position="22"/>
    </location>
</feature>
<dbReference type="RefSeq" id="WP_086976265.1">
    <property type="nucleotide sequence ID" value="NZ_NFSB01000073.1"/>
</dbReference>